<evidence type="ECO:0000313" key="1">
    <source>
        <dbReference type="EMBL" id="PZQ99222.1"/>
    </source>
</evidence>
<evidence type="ECO:0000313" key="2">
    <source>
        <dbReference type="Proteomes" id="UP000248975"/>
    </source>
</evidence>
<name>A0A2W5SEG1_CERSP</name>
<protein>
    <recommendedName>
        <fullName evidence="3">Class I SAM-dependent methyltransferase</fullName>
    </recommendedName>
</protein>
<proteinExistence type="predicted"/>
<gene>
    <name evidence="1" type="ORF">DI533_00500</name>
</gene>
<accession>A0A2W5SEG1</accession>
<reference evidence="1 2" key="1">
    <citation type="submission" date="2017-08" db="EMBL/GenBank/DDBJ databases">
        <title>Infants hospitalized years apart are colonized by the same room-sourced microbial strains.</title>
        <authorList>
            <person name="Brooks B."/>
            <person name="Olm M.R."/>
            <person name="Firek B.A."/>
            <person name="Baker R."/>
            <person name="Thomas B.C."/>
            <person name="Morowitz M.J."/>
            <person name="Banfield J.F."/>
        </authorList>
    </citation>
    <scope>NUCLEOTIDE SEQUENCE [LARGE SCALE GENOMIC DNA]</scope>
    <source>
        <strain evidence="1">S2_003_000_R2_11</strain>
    </source>
</reference>
<sequence length="131" mass="14915">MSRLFSLPDQRLIRFLRDHKVIDCGAGSGLWLRVLHEDGIDAIGIDPAPGPGVLTGSHLDLAQYRDRLLLAVWPRDGTDLDEWVSIWGGDMFVVIGAFSRFTLGDYRLAQERWFLPPLFKCPSEVRVMYRT</sequence>
<comment type="caution">
    <text evidence="1">The sequence shown here is derived from an EMBL/GenBank/DDBJ whole genome shotgun (WGS) entry which is preliminary data.</text>
</comment>
<organism evidence="1 2">
    <name type="scientific">Cereibacter sphaeroides</name>
    <name type="common">Rhodobacter sphaeroides</name>
    <dbReference type="NCBI Taxonomy" id="1063"/>
    <lineage>
        <taxon>Bacteria</taxon>
        <taxon>Pseudomonadati</taxon>
        <taxon>Pseudomonadota</taxon>
        <taxon>Alphaproteobacteria</taxon>
        <taxon>Rhodobacterales</taxon>
        <taxon>Paracoccaceae</taxon>
        <taxon>Cereibacter</taxon>
    </lineage>
</organism>
<dbReference type="AlphaFoldDB" id="A0A2W5SEG1"/>
<dbReference type="Gene3D" id="3.40.50.150">
    <property type="entry name" value="Vaccinia Virus protein VP39"/>
    <property type="match status" value="1"/>
</dbReference>
<dbReference type="Proteomes" id="UP000248975">
    <property type="component" value="Unassembled WGS sequence"/>
</dbReference>
<dbReference type="EMBL" id="QFQS01000001">
    <property type="protein sequence ID" value="PZQ99222.1"/>
    <property type="molecule type" value="Genomic_DNA"/>
</dbReference>
<dbReference type="SUPFAM" id="SSF53335">
    <property type="entry name" value="S-adenosyl-L-methionine-dependent methyltransferases"/>
    <property type="match status" value="1"/>
</dbReference>
<dbReference type="InterPro" id="IPR029063">
    <property type="entry name" value="SAM-dependent_MTases_sf"/>
</dbReference>
<evidence type="ECO:0008006" key="3">
    <source>
        <dbReference type="Google" id="ProtNLM"/>
    </source>
</evidence>